<sequence>MMKAIILSFYNIAGKHNVFGIPVHKRLYIVNGQIQKTAARFLGSPGNMRRDDTIFGLQQRIRILSV</sequence>
<dbReference type="Proteomes" id="UP000450917">
    <property type="component" value="Unassembled WGS sequence"/>
</dbReference>
<accession>A0A7X2Z7X8</accession>
<name>A0A7X2Z7X8_9BACL</name>
<dbReference type="RefSeq" id="WP_155613843.1">
    <property type="nucleotide sequence ID" value="NZ_WNZX01000001.1"/>
</dbReference>
<organism evidence="1 2">
    <name type="scientific">Paenibacillus validus</name>
    <dbReference type="NCBI Taxonomy" id="44253"/>
    <lineage>
        <taxon>Bacteria</taxon>
        <taxon>Bacillati</taxon>
        <taxon>Bacillota</taxon>
        <taxon>Bacilli</taxon>
        <taxon>Bacillales</taxon>
        <taxon>Paenibacillaceae</taxon>
        <taxon>Paenibacillus</taxon>
    </lineage>
</organism>
<evidence type="ECO:0000313" key="2">
    <source>
        <dbReference type="Proteomes" id="UP000450917"/>
    </source>
</evidence>
<dbReference type="EMBL" id="WNZX01000001">
    <property type="protein sequence ID" value="MUG69395.1"/>
    <property type="molecule type" value="Genomic_DNA"/>
</dbReference>
<keyword evidence="2" id="KW-1185">Reference proteome</keyword>
<reference evidence="1 2" key="1">
    <citation type="submission" date="2019-11" db="EMBL/GenBank/DDBJ databases">
        <title>Draft genome sequences of five Paenibacillus species of dairy origin.</title>
        <authorList>
            <person name="Olajide A.M."/>
            <person name="Chen S."/>
            <person name="Lapointe G."/>
        </authorList>
    </citation>
    <scope>NUCLEOTIDE SEQUENCE [LARGE SCALE GENOMIC DNA]</scope>
    <source>
        <strain evidence="1 2">2CS3</strain>
    </source>
</reference>
<comment type="caution">
    <text evidence="1">The sequence shown here is derived from an EMBL/GenBank/DDBJ whole genome shotgun (WGS) entry which is preliminary data.</text>
</comment>
<protein>
    <submittedName>
        <fullName evidence="1">Uncharacterized protein</fullName>
    </submittedName>
</protein>
<proteinExistence type="predicted"/>
<evidence type="ECO:0000313" key="1">
    <source>
        <dbReference type="EMBL" id="MUG69395.1"/>
    </source>
</evidence>
<dbReference type="AlphaFoldDB" id="A0A7X2Z7X8"/>
<gene>
    <name evidence="1" type="ORF">GNP93_01765</name>
</gene>